<organism evidence="9 10">
    <name type="scientific">Candidatus Spechtbacteria bacterium RIFCSPLOWO2_01_FULL_46_10</name>
    <dbReference type="NCBI Taxonomy" id="1802163"/>
    <lineage>
        <taxon>Bacteria</taxon>
        <taxon>Candidatus Spechtiibacteriota</taxon>
    </lineage>
</organism>
<comment type="catalytic activity">
    <reaction evidence="1 5">
        <text>uridine(55) in tRNA = pseudouridine(55) in tRNA</text>
        <dbReference type="Rhea" id="RHEA:42532"/>
        <dbReference type="Rhea" id="RHEA-COMP:10101"/>
        <dbReference type="Rhea" id="RHEA-COMP:10102"/>
        <dbReference type="ChEBI" id="CHEBI:65314"/>
        <dbReference type="ChEBI" id="CHEBI:65315"/>
        <dbReference type="EC" id="5.4.99.25"/>
    </reaction>
</comment>
<dbReference type="GO" id="GO:1990481">
    <property type="term" value="P:mRNA pseudouridine synthesis"/>
    <property type="evidence" value="ECO:0007669"/>
    <property type="project" value="TreeGrafter"/>
</dbReference>
<dbReference type="SUPFAM" id="SSF55120">
    <property type="entry name" value="Pseudouridine synthase"/>
    <property type="match status" value="1"/>
</dbReference>
<dbReference type="EMBL" id="MHOI01000031">
    <property type="protein sequence ID" value="OGZ61045.1"/>
    <property type="molecule type" value="Genomic_DNA"/>
</dbReference>
<dbReference type="Pfam" id="PF16198">
    <property type="entry name" value="TruB_C_2"/>
    <property type="match status" value="1"/>
</dbReference>
<dbReference type="Gene3D" id="3.30.2350.10">
    <property type="entry name" value="Pseudouridine synthase"/>
    <property type="match status" value="1"/>
</dbReference>
<dbReference type="Proteomes" id="UP000179153">
    <property type="component" value="Unassembled WGS sequence"/>
</dbReference>
<dbReference type="GO" id="GO:0160148">
    <property type="term" value="F:tRNA pseudouridine(55) synthase activity"/>
    <property type="evidence" value="ECO:0007669"/>
    <property type="project" value="UniProtKB-EC"/>
</dbReference>
<feature type="domain" description="Pseudouridine synthase II N-terminal" evidence="7">
    <location>
        <begin position="136"/>
        <end position="213"/>
    </location>
</feature>
<protein>
    <recommendedName>
        <fullName evidence="5">tRNA pseudouridine synthase B</fullName>
        <ecNumber evidence="5">5.4.99.25</ecNumber>
    </recommendedName>
    <alternativeName>
        <fullName evidence="5">tRNA pseudouridine(55) synthase</fullName>
        <shortName evidence="5">Psi55 synthase</shortName>
    </alternativeName>
    <alternativeName>
        <fullName evidence="5">tRNA pseudouridylate synthase</fullName>
    </alternativeName>
    <alternativeName>
        <fullName evidence="5">tRNA-uridine isomerase</fullName>
    </alternativeName>
</protein>
<evidence type="ECO:0000259" key="7">
    <source>
        <dbReference type="Pfam" id="PF01509"/>
    </source>
</evidence>
<dbReference type="GO" id="GO:0003723">
    <property type="term" value="F:RNA binding"/>
    <property type="evidence" value="ECO:0007669"/>
    <property type="project" value="InterPro"/>
</dbReference>
<feature type="domain" description="Pseudouridine synthase II N-terminal" evidence="7">
    <location>
        <begin position="22"/>
        <end position="83"/>
    </location>
</feature>
<dbReference type="InterPro" id="IPR020103">
    <property type="entry name" value="PsdUridine_synth_cat_dom_sf"/>
</dbReference>
<keyword evidence="4 5" id="KW-0413">Isomerase</keyword>
<evidence type="ECO:0000259" key="8">
    <source>
        <dbReference type="Pfam" id="PF16198"/>
    </source>
</evidence>
<dbReference type="InterPro" id="IPR014780">
    <property type="entry name" value="tRNA_psdUridine_synth_TruB"/>
</dbReference>
<dbReference type="InterPro" id="IPR032819">
    <property type="entry name" value="TruB_C"/>
</dbReference>
<evidence type="ECO:0000256" key="1">
    <source>
        <dbReference type="ARBA" id="ARBA00000385"/>
    </source>
</evidence>
<dbReference type="AlphaFoldDB" id="A0A1G2HEZ8"/>
<gene>
    <name evidence="5" type="primary">truB</name>
    <name evidence="9" type="ORF">A2932_01015</name>
</gene>
<dbReference type="InterPro" id="IPR002501">
    <property type="entry name" value="PsdUridine_synth_N"/>
</dbReference>
<dbReference type="STRING" id="1802163.A2932_01015"/>
<dbReference type="PANTHER" id="PTHR13767:SF2">
    <property type="entry name" value="PSEUDOURIDYLATE SYNTHASE TRUB1"/>
    <property type="match status" value="1"/>
</dbReference>
<feature type="region of interest" description="Disordered" evidence="6">
    <location>
        <begin position="88"/>
        <end position="137"/>
    </location>
</feature>
<evidence type="ECO:0000256" key="2">
    <source>
        <dbReference type="ARBA" id="ARBA00005642"/>
    </source>
</evidence>
<evidence type="ECO:0000256" key="4">
    <source>
        <dbReference type="ARBA" id="ARBA00023235"/>
    </source>
</evidence>
<name>A0A1G2HEZ8_9BACT</name>
<dbReference type="EC" id="5.4.99.25" evidence="5"/>
<dbReference type="CDD" id="cd02573">
    <property type="entry name" value="PseudoU_synth_EcTruB"/>
    <property type="match status" value="1"/>
</dbReference>
<dbReference type="PANTHER" id="PTHR13767">
    <property type="entry name" value="TRNA-PSEUDOURIDINE SYNTHASE"/>
    <property type="match status" value="1"/>
</dbReference>
<sequence length="256" mass="27923">MSILLINKPAGPTSHDIVSRARKIIEEKRVGHAGTLDPFATGLLILLTGKDTKRQSEFMGLDKTYEAVFVLGEERVTDDVTGERRYIGGGILSPSSHASGGPANRQRSTLGLAPPPPVQTLPARPAHGSEGESMLPSSEKVAEILKKFAGEIEQMPPAYSAKKIKGKRAYEIARKGGTPALKPKKVTVYNIELLGYKYPELKIRTMVSSGTYIRALARDIGRELGTGAYVKELKRTSIGPYSLREALDIEKLRKEI</sequence>
<evidence type="ECO:0000313" key="10">
    <source>
        <dbReference type="Proteomes" id="UP000179153"/>
    </source>
</evidence>
<proteinExistence type="inferred from homology"/>
<evidence type="ECO:0000256" key="5">
    <source>
        <dbReference type="HAMAP-Rule" id="MF_01080"/>
    </source>
</evidence>
<keyword evidence="3 5" id="KW-0819">tRNA processing</keyword>
<accession>A0A1G2HEZ8</accession>
<evidence type="ECO:0000256" key="3">
    <source>
        <dbReference type="ARBA" id="ARBA00022694"/>
    </source>
</evidence>
<dbReference type="GO" id="GO:0031119">
    <property type="term" value="P:tRNA pseudouridine synthesis"/>
    <property type="evidence" value="ECO:0007669"/>
    <property type="project" value="UniProtKB-UniRule"/>
</dbReference>
<feature type="active site" description="Nucleophile" evidence="5">
    <location>
        <position position="37"/>
    </location>
</feature>
<dbReference type="Pfam" id="PF01509">
    <property type="entry name" value="TruB_N"/>
    <property type="match status" value="2"/>
</dbReference>
<feature type="domain" description="tRNA pseudouridylate synthase B C-terminal" evidence="8">
    <location>
        <begin position="214"/>
        <end position="254"/>
    </location>
</feature>
<comment type="caution">
    <text evidence="9">The sequence shown here is derived from an EMBL/GenBank/DDBJ whole genome shotgun (WGS) entry which is preliminary data.</text>
</comment>
<comment type="function">
    <text evidence="5">Responsible for synthesis of pseudouridine from uracil-55 in the psi GC loop of transfer RNAs.</text>
</comment>
<reference evidence="9 10" key="1">
    <citation type="journal article" date="2016" name="Nat. Commun.">
        <title>Thousands of microbial genomes shed light on interconnected biogeochemical processes in an aquifer system.</title>
        <authorList>
            <person name="Anantharaman K."/>
            <person name="Brown C.T."/>
            <person name="Hug L.A."/>
            <person name="Sharon I."/>
            <person name="Castelle C.J."/>
            <person name="Probst A.J."/>
            <person name="Thomas B.C."/>
            <person name="Singh A."/>
            <person name="Wilkins M.J."/>
            <person name="Karaoz U."/>
            <person name="Brodie E.L."/>
            <person name="Williams K.H."/>
            <person name="Hubbard S.S."/>
            <person name="Banfield J.F."/>
        </authorList>
    </citation>
    <scope>NUCLEOTIDE SEQUENCE [LARGE SCALE GENOMIC DNA]</scope>
</reference>
<evidence type="ECO:0000313" key="9">
    <source>
        <dbReference type="EMBL" id="OGZ61045.1"/>
    </source>
</evidence>
<evidence type="ECO:0000256" key="6">
    <source>
        <dbReference type="SAM" id="MobiDB-lite"/>
    </source>
</evidence>
<comment type="similarity">
    <text evidence="2 5">Belongs to the pseudouridine synthase TruB family. Type 1 subfamily.</text>
</comment>
<dbReference type="HAMAP" id="MF_01080">
    <property type="entry name" value="TruB_bact"/>
    <property type="match status" value="1"/>
</dbReference>